<feature type="region of interest" description="Disordered" evidence="10">
    <location>
        <begin position="228"/>
        <end position="308"/>
    </location>
</feature>
<reference evidence="11 12" key="1">
    <citation type="submission" date="2023-03" db="EMBL/GenBank/DDBJ databases">
        <title>High-quality genome of Scylla paramamosain provides insights in environmental adaptation.</title>
        <authorList>
            <person name="Zhang L."/>
        </authorList>
    </citation>
    <scope>NUCLEOTIDE SEQUENCE [LARGE SCALE GENOMIC DNA]</scope>
    <source>
        <strain evidence="11">LZ_2023a</strain>
        <tissue evidence="11">Muscle</tissue>
    </source>
</reference>
<keyword evidence="12" id="KW-1185">Reference proteome</keyword>
<comment type="caution">
    <text evidence="11">The sequence shown here is derived from an EMBL/GenBank/DDBJ whole genome shotgun (WGS) entry which is preliminary data.</text>
</comment>
<keyword evidence="6" id="KW-0969">Cilium</keyword>
<evidence type="ECO:0000256" key="5">
    <source>
        <dbReference type="ARBA" id="ARBA00022846"/>
    </source>
</evidence>
<keyword evidence="5" id="KW-0282">Flagellum</keyword>
<keyword evidence="7" id="KW-0206">Cytoskeleton</keyword>
<name>A0AAW0UKK7_SCYPA</name>
<feature type="compositionally biased region" description="Acidic residues" evidence="10">
    <location>
        <begin position="233"/>
        <end position="261"/>
    </location>
</feature>
<comment type="similarity">
    <text evidence="2">Belongs to the flagellar radial spoke RSP3 family.</text>
</comment>
<organism evidence="11 12">
    <name type="scientific">Scylla paramamosain</name>
    <name type="common">Mud crab</name>
    <dbReference type="NCBI Taxonomy" id="85552"/>
    <lineage>
        <taxon>Eukaryota</taxon>
        <taxon>Metazoa</taxon>
        <taxon>Ecdysozoa</taxon>
        <taxon>Arthropoda</taxon>
        <taxon>Crustacea</taxon>
        <taxon>Multicrustacea</taxon>
        <taxon>Malacostraca</taxon>
        <taxon>Eumalacostraca</taxon>
        <taxon>Eucarida</taxon>
        <taxon>Decapoda</taxon>
        <taxon>Pleocyemata</taxon>
        <taxon>Brachyura</taxon>
        <taxon>Eubrachyura</taxon>
        <taxon>Portunoidea</taxon>
        <taxon>Portunidae</taxon>
        <taxon>Portuninae</taxon>
        <taxon>Scylla</taxon>
    </lineage>
</organism>
<evidence type="ECO:0000256" key="2">
    <source>
        <dbReference type="ARBA" id="ARBA00006737"/>
    </source>
</evidence>
<evidence type="ECO:0000256" key="4">
    <source>
        <dbReference type="ARBA" id="ARBA00022553"/>
    </source>
</evidence>
<evidence type="ECO:0000256" key="1">
    <source>
        <dbReference type="ARBA" id="ARBA00004611"/>
    </source>
</evidence>
<feature type="coiled-coil region" evidence="9">
    <location>
        <begin position="200"/>
        <end position="227"/>
    </location>
</feature>
<gene>
    <name evidence="11" type="ORF">O3P69_003223</name>
</gene>
<evidence type="ECO:0000256" key="3">
    <source>
        <dbReference type="ARBA" id="ARBA00022490"/>
    </source>
</evidence>
<dbReference type="PANTHER" id="PTHR21648">
    <property type="entry name" value="FLAGELLAR RADIAL SPOKE PROTEIN 3"/>
    <property type="match status" value="1"/>
</dbReference>
<keyword evidence="4" id="KW-0597">Phosphoprotein</keyword>
<evidence type="ECO:0000313" key="11">
    <source>
        <dbReference type="EMBL" id="KAK8400396.1"/>
    </source>
</evidence>
<keyword evidence="3" id="KW-0963">Cytoplasm</keyword>
<dbReference type="EMBL" id="JARAKH010000010">
    <property type="protein sequence ID" value="KAK8400396.1"/>
    <property type="molecule type" value="Genomic_DNA"/>
</dbReference>
<evidence type="ECO:0000256" key="6">
    <source>
        <dbReference type="ARBA" id="ARBA00023069"/>
    </source>
</evidence>
<dbReference type="Proteomes" id="UP001487740">
    <property type="component" value="Unassembled WGS sequence"/>
</dbReference>
<evidence type="ECO:0000256" key="8">
    <source>
        <dbReference type="ARBA" id="ARBA00023273"/>
    </source>
</evidence>
<accession>A0AAW0UKK7</accession>
<evidence type="ECO:0000256" key="9">
    <source>
        <dbReference type="SAM" id="Coils"/>
    </source>
</evidence>
<dbReference type="PANTHER" id="PTHR21648:SF0">
    <property type="entry name" value="RADIAL SPOKE HEAD PROTEIN 3 HOMOLOG"/>
    <property type="match status" value="1"/>
</dbReference>
<keyword evidence="9" id="KW-0175">Coiled coil</keyword>
<proteinExistence type="inferred from homology"/>
<dbReference type="Pfam" id="PF06098">
    <property type="entry name" value="Radial_spoke_3"/>
    <property type="match status" value="1"/>
</dbReference>
<evidence type="ECO:0000256" key="7">
    <source>
        <dbReference type="ARBA" id="ARBA00023212"/>
    </source>
</evidence>
<dbReference type="GO" id="GO:0005929">
    <property type="term" value="C:cilium"/>
    <property type="evidence" value="ECO:0007669"/>
    <property type="project" value="TreeGrafter"/>
</dbReference>
<dbReference type="InterPro" id="IPR009290">
    <property type="entry name" value="Radial_spoke_3"/>
</dbReference>
<sequence length="308" mass="34831">MTEVMTMSAPAGVNLSTYTYTSAPRIVQNSRKGSNRGNGNPMYDRRVVRGSNYAKRLGNEEWPKWNPYFTNARSLENIKPEPETNLRRQEFREKLEARARLRRESHGLSSLYPSHAAYARPRAHTHAYVQTENYYEPLERPPEAEVGLQTEAWGEDGFPPPVMFHSPAVADMSTQVFEDELYEEDEGDVAVAALVARTLREATLEVLEEEQEEEERLSRMREALLHKVASVGEDQEENSIDNDREGEEEGQEKEEAEEREDPDGKETSPLDTQEPARSPELPEDLVKGVTGLDDDAVDPVAESEPVAV</sequence>
<comment type="subcellular location">
    <subcellularLocation>
        <location evidence="1">Cytoplasm</location>
        <location evidence="1">Cytoskeleton</location>
        <location evidence="1">Flagellum axoneme</location>
    </subcellularLocation>
</comment>
<keyword evidence="8" id="KW-0966">Cell projection</keyword>
<dbReference type="AlphaFoldDB" id="A0AAW0UKK7"/>
<evidence type="ECO:0000256" key="10">
    <source>
        <dbReference type="SAM" id="MobiDB-lite"/>
    </source>
</evidence>
<evidence type="ECO:0000313" key="12">
    <source>
        <dbReference type="Proteomes" id="UP001487740"/>
    </source>
</evidence>
<protein>
    <submittedName>
        <fullName evidence="11">Uncharacterized protein</fullName>
    </submittedName>
</protein>